<dbReference type="InterPro" id="IPR018469">
    <property type="entry name" value="Dual_oxidase_maturation_fac"/>
</dbReference>
<dbReference type="OMA" id="AIANSHY"/>
<organism evidence="8 9">
    <name type="scientific">Tigriopus californicus</name>
    <name type="common">Marine copepod</name>
    <dbReference type="NCBI Taxonomy" id="6832"/>
    <lineage>
        <taxon>Eukaryota</taxon>
        <taxon>Metazoa</taxon>
        <taxon>Ecdysozoa</taxon>
        <taxon>Arthropoda</taxon>
        <taxon>Crustacea</taxon>
        <taxon>Multicrustacea</taxon>
        <taxon>Hexanauplia</taxon>
        <taxon>Copepoda</taxon>
        <taxon>Harpacticoida</taxon>
        <taxon>Harpacticidae</taxon>
        <taxon>Tigriopus</taxon>
    </lineage>
</organism>
<dbReference type="STRING" id="6832.A0A553PJC3"/>
<feature type="transmembrane region" description="Helical" evidence="7">
    <location>
        <begin position="84"/>
        <end position="104"/>
    </location>
</feature>
<feature type="transmembrane region" description="Helical" evidence="7">
    <location>
        <begin position="57"/>
        <end position="77"/>
    </location>
</feature>
<evidence type="ECO:0000313" key="9">
    <source>
        <dbReference type="Proteomes" id="UP000318571"/>
    </source>
</evidence>
<keyword evidence="3 7" id="KW-0812">Transmembrane</keyword>
<evidence type="ECO:0000313" key="8">
    <source>
        <dbReference type="EMBL" id="TRY77797.1"/>
    </source>
</evidence>
<dbReference type="Proteomes" id="UP000318571">
    <property type="component" value="Chromosome 11"/>
</dbReference>
<evidence type="ECO:0000256" key="2">
    <source>
        <dbReference type="ARBA" id="ARBA00009816"/>
    </source>
</evidence>
<feature type="transmembrane region" description="Helical" evidence="7">
    <location>
        <begin position="280"/>
        <end position="301"/>
    </location>
</feature>
<sequence>MHGRHKLGVYFTMESIVNSFKYVSSFTNRHGSDEIGWGPVWFQQRRDLRADFHQQSIALYLCMSTLGLTFILGVLTARRRRVPTLILGTLVLTTTFVLIEAFLVPEWYVGQTKLTCSYCIYKPHLKVKGSLGLHVGLDHFNITFIADDLFNVYFNDEFPLTYGGRRGLEEEYRLLAIQKGLPNPVITVAEYLDQRGGAFQWGASFSAAGYFTSVILCFAMTTHSVSLVLLVLIPSHGLRVTGITGLLMMTATLIYATLLPSTALPIFIDGVPLQFGMGRCFISVFVLGLLNSLMALSTLILRNFQLGVTLSTFLELNYDTPWDNKKLKADSEARREANLTRLFVDSRLRPSIRRFRNSFRHSRRSKSQDPKHTFDVEESRAKTLLEVTNPCPMDQVDLIPAFLDPNGHCKKGLRVGTLFKRKFGFGAFLRLSTRMKSTPTFEVINRDLESR</sequence>
<dbReference type="Pfam" id="PF10204">
    <property type="entry name" value="DuoxA"/>
    <property type="match status" value="1"/>
</dbReference>
<evidence type="ECO:0000256" key="3">
    <source>
        <dbReference type="ARBA" id="ARBA00022692"/>
    </source>
</evidence>
<comment type="similarity">
    <text evidence="2">Belongs to the DUOXA family.</text>
</comment>
<evidence type="ECO:0000256" key="4">
    <source>
        <dbReference type="ARBA" id="ARBA00022989"/>
    </source>
</evidence>
<protein>
    <submittedName>
        <fullName evidence="8">Uncharacterized protein</fullName>
    </submittedName>
</protein>
<dbReference type="PANTHER" id="PTHR31158">
    <property type="entry name" value="DUAL OXIDASE 2"/>
    <property type="match status" value="1"/>
</dbReference>
<feature type="transmembrane region" description="Helical" evidence="7">
    <location>
        <begin position="210"/>
        <end position="233"/>
    </location>
</feature>
<keyword evidence="5 7" id="KW-0472">Membrane</keyword>
<dbReference type="GO" id="GO:0005789">
    <property type="term" value="C:endoplasmic reticulum membrane"/>
    <property type="evidence" value="ECO:0007669"/>
    <property type="project" value="InterPro"/>
</dbReference>
<name>A0A553PJC3_TIGCA</name>
<dbReference type="AlphaFoldDB" id="A0A553PJC3"/>
<keyword evidence="4 7" id="KW-1133">Transmembrane helix</keyword>
<evidence type="ECO:0000256" key="5">
    <source>
        <dbReference type="ARBA" id="ARBA00023136"/>
    </source>
</evidence>
<keyword evidence="9" id="KW-1185">Reference proteome</keyword>
<accession>A0A553PJC3</accession>
<reference evidence="8 9" key="1">
    <citation type="journal article" date="2018" name="Nat. Ecol. Evol.">
        <title>Genomic signatures of mitonuclear coevolution across populations of Tigriopus californicus.</title>
        <authorList>
            <person name="Barreto F.S."/>
            <person name="Watson E.T."/>
            <person name="Lima T.G."/>
            <person name="Willett C.S."/>
            <person name="Edmands S."/>
            <person name="Li W."/>
            <person name="Burton R.S."/>
        </authorList>
    </citation>
    <scope>NUCLEOTIDE SEQUENCE [LARGE SCALE GENOMIC DNA]</scope>
    <source>
        <strain evidence="8 9">San Diego</strain>
    </source>
</reference>
<evidence type="ECO:0000256" key="7">
    <source>
        <dbReference type="SAM" id="Phobius"/>
    </source>
</evidence>
<keyword evidence="6" id="KW-0325">Glycoprotein</keyword>
<dbReference type="EMBL" id="VCGU01000003">
    <property type="protein sequence ID" value="TRY77797.1"/>
    <property type="molecule type" value="Genomic_DNA"/>
</dbReference>
<comment type="caution">
    <text evidence="8">The sequence shown here is derived from an EMBL/GenBank/DDBJ whole genome shotgun (WGS) entry which is preliminary data.</text>
</comment>
<evidence type="ECO:0000256" key="1">
    <source>
        <dbReference type="ARBA" id="ARBA00004141"/>
    </source>
</evidence>
<comment type="subcellular location">
    <subcellularLocation>
        <location evidence="1">Membrane</location>
        <topology evidence="1">Multi-pass membrane protein</topology>
    </subcellularLocation>
</comment>
<evidence type="ECO:0000256" key="6">
    <source>
        <dbReference type="ARBA" id="ARBA00023180"/>
    </source>
</evidence>
<dbReference type="GO" id="GO:0015031">
    <property type="term" value="P:protein transport"/>
    <property type="evidence" value="ECO:0007669"/>
    <property type="project" value="InterPro"/>
</dbReference>
<feature type="transmembrane region" description="Helical" evidence="7">
    <location>
        <begin position="245"/>
        <end position="268"/>
    </location>
</feature>
<proteinExistence type="inferred from homology"/>
<dbReference type="PANTHER" id="PTHR31158:SF1">
    <property type="entry name" value="DOXA1 FACTOR-RELATED"/>
    <property type="match status" value="1"/>
</dbReference>
<gene>
    <name evidence="8" type="ORF">TCAL_04234</name>
</gene>